<name>A0A2H5Q9M7_CITUN</name>
<sequence length="236" mass="26818">MSRLSTRTRLIDIHKKLPIVKLVKEFEDDNNDTTPLTSVDATNHTSSTTNITFTTCNSHLFRLKSSSPIDLDRQKVLDHKARENEGLITPNLRDKRLLQREEKQGDVMDNEVSLQRIQMEYKFIEDSLALPGFLYLSWKFGSGEDEIMDSDDLANKSNLVTIPPTSTKQEFRCRHVPHGSLHKLDLFEPVLLFTKPLVLEKLVAASIFPLLNSSRKNGASAPPISLKNLPRQADHM</sequence>
<feature type="region of interest" description="Disordered" evidence="1">
    <location>
        <begin position="217"/>
        <end position="236"/>
    </location>
</feature>
<dbReference type="Proteomes" id="UP000236630">
    <property type="component" value="Unassembled WGS sequence"/>
</dbReference>
<accession>A0A2H5Q9M7</accession>
<gene>
    <name evidence="2" type="ORF">CUMW_209290</name>
</gene>
<keyword evidence="3" id="KW-1185">Reference proteome</keyword>
<dbReference type="EMBL" id="BDQV01000266">
    <property type="protein sequence ID" value="GAY61349.1"/>
    <property type="molecule type" value="Genomic_DNA"/>
</dbReference>
<comment type="caution">
    <text evidence="2">The sequence shown here is derived from an EMBL/GenBank/DDBJ whole genome shotgun (WGS) entry which is preliminary data.</text>
</comment>
<proteinExistence type="predicted"/>
<evidence type="ECO:0000313" key="3">
    <source>
        <dbReference type="Proteomes" id="UP000236630"/>
    </source>
</evidence>
<evidence type="ECO:0000256" key="1">
    <source>
        <dbReference type="SAM" id="MobiDB-lite"/>
    </source>
</evidence>
<dbReference type="AlphaFoldDB" id="A0A2H5Q9M7"/>
<organism evidence="2 3">
    <name type="scientific">Citrus unshiu</name>
    <name type="common">Satsuma mandarin</name>
    <name type="synonym">Citrus nobilis var. unshiu</name>
    <dbReference type="NCBI Taxonomy" id="55188"/>
    <lineage>
        <taxon>Eukaryota</taxon>
        <taxon>Viridiplantae</taxon>
        <taxon>Streptophyta</taxon>
        <taxon>Embryophyta</taxon>
        <taxon>Tracheophyta</taxon>
        <taxon>Spermatophyta</taxon>
        <taxon>Magnoliopsida</taxon>
        <taxon>eudicotyledons</taxon>
        <taxon>Gunneridae</taxon>
        <taxon>Pentapetalae</taxon>
        <taxon>rosids</taxon>
        <taxon>malvids</taxon>
        <taxon>Sapindales</taxon>
        <taxon>Rutaceae</taxon>
        <taxon>Aurantioideae</taxon>
        <taxon>Citrus</taxon>
    </lineage>
</organism>
<protein>
    <submittedName>
        <fullName evidence="2">Uncharacterized protein</fullName>
    </submittedName>
</protein>
<evidence type="ECO:0000313" key="2">
    <source>
        <dbReference type="EMBL" id="GAY61349.1"/>
    </source>
</evidence>
<dbReference type="STRING" id="55188.A0A2H5Q9M7"/>
<reference evidence="2 3" key="1">
    <citation type="journal article" date="2017" name="Front. Genet.">
        <title>Draft sequencing of the heterozygous diploid genome of Satsuma (Citrus unshiu Marc.) using a hybrid assembly approach.</title>
        <authorList>
            <person name="Shimizu T."/>
            <person name="Tanizawa Y."/>
            <person name="Mochizuki T."/>
            <person name="Nagasaki H."/>
            <person name="Yoshioka T."/>
            <person name="Toyoda A."/>
            <person name="Fujiyama A."/>
            <person name="Kaminuma E."/>
            <person name="Nakamura Y."/>
        </authorList>
    </citation>
    <scope>NUCLEOTIDE SEQUENCE [LARGE SCALE GENOMIC DNA]</scope>
    <source>
        <strain evidence="3">cv. Miyagawa wase</strain>
    </source>
</reference>